<keyword evidence="5" id="KW-1185">Reference proteome</keyword>
<feature type="region of interest" description="Disordered" evidence="1">
    <location>
        <begin position="263"/>
        <end position="412"/>
    </location>
</feature>
<feature type="domain" description="DUF6777" evidence="3">
    <location>
        <begin position="87"/>
        <end position="249"/>
    </location>
</feature>
<evidence type="ECO:0000313" key="5">
    <source>
        <dbReference type="Proteomes" id="UP001500928"/>
    </source>
</evidence>
<evidence type="ECO:0000256" key="2">
    <source>
        <dbReference type="SAM" id="Phobius"/>
    </source>
</evidence>
<dbReference type="InterPro" id="IPR046704">
    <property type="entry name" value="DUF6777"/>
</dbReference>
<feature type="compositionally biased region" description="Low complexity" evidence="1">
    <location>
        <begin position="382"/>
        <end position="394"/>
    </location>
</feature>
<gene>
    <name evidence="4" type="ORF">GCM10023200_12750</name>
</gene>
<evidence type="ECO:0000313" key="4">
    <source>
        <dbReference type="EMBL" id="GAA4780932.1"/>
    </source>
</evidence>
<keyword evidence="2" id="KW-0472">Membrane</keyword>
<feature type="transmembrane region" description="Helical" evidence="2">
    <location>
        <begin position="22"/>
        <end position="43"/>
    </location>
</feature>
<dbReference type="EMBL" id="BAABHO010000007">
    <property type="protein sequence ID" value="GAA4780932.1"/>
    <property type="molecule type" value="Genomic_DNA"/>
</dbReference>
<comment type="caution">
    <text evidence="4">The sequence shown here is derived from an EMBL/GenBank/DDBJ whole genome shotgun (WGS) entry which is preliminary data.</text>
</comment>
<keyword evidence="2" id="KW-1133">Transmembrane helix</keyword>
<protein>
    <recommendedName>
        <fullName evidence="3">DUF6777 domain-containing protein</fullName>
    </recommendedName>
</protein>
<accession>A0ABP9AJQ5</accession>
<dbReference type="RefSeq" id="WP_345411968.1">
    <property type="nucleotide sequence ID" value="NZ_BAABHO010000007.1"/>
</dbReference>
<evidence type="ECO:0000259" key="3">
    <source>
        <dbReference type="Pfam" id="PF20568"/>
    </source>
</evidence>
<proteinExistence type="predicted"/>
<dbReference type="Pfam" id="PF20568">
    <property type="entry name" value="DUF6777"/>
    <property type="match status" value="1"/>
</dbReference>
<keyword evidence="2" id="KW-0812">Transmembrane</keyword>
<reference evidence="5" key="1">
    <citation type="journal article" date="2019" name="Int. J. Syst. Evol. Microbiol.">
        <title>The Global Catalogue of Microorganisms (GCM) 10K type strain sequencing project: providing services to taxonomists for standard genome sequencing and annotation.</title>
        <authorList>
            <consortium name="The Broad Institute Genomics Platform"/>
            <consortium name="The Broad Institute Genome Sequencing Center for Infectious Disease"/>
            <person name="Wu L."/>
            <person name="Ma J."/>
        </authorList>
    </citation>
    <scope>NUCLEOTIDE SEQUENCE [LARGE SCALE GENOMIC DNA]</scope>
    <source>
        <strain evidence="5">JCM 17979</strain>
    </source>
</reference>
<dbReference type="Proteomes" id="UP001500928">
    <property type="component" value="Unassembled WGS sequence"/>
</dbReference>
<feature type="compositionally biased region" description="Polar residues" evidence="1">
    <location>
        <begin position="291"/>
        <end position="301"/>
    </location>
</feature>
<name>A0ABP9AJQ5_9PSEU</name>
<evidence type="ECO:0000256" key="1">
    <source>
        <dbReference type="SAM" id="MobiDB-lite"/>
    </source>
</evidence>
<organism evidence="4 5">
    <name type="scientific">Actinomycetospora chlora</name>
    <dbReference type="NCBI Taxonomy" id="663608"/>
    <lineage>
        <taxon>Bacteria</taxon>
        <taxon>Bacillati</taxon>
        <taxon>Actinomycetota</taxon>
        <taxon>Actinomycetes</taxon>
        <taxon>Pseudonocardiales</taxon>
        <taxon>Pseudonocardiaceae</taxon>
        <taxon>Actinomycetospora</taxon>
    </lineage>
</organism>
<sequence>MIVPPPPVVVQVQPPPRRRARAAIVVLVVLAVLVAAAAGMLVAREMSAPTTVALEPVATAGADPFMPAVGTDAVAVRPVAHTGGRRSGTTPGLYGGSGSDAVCDRGQLSRFLADHPDRAAGWASVLGLGDSSATTVSRYVDGLTSVVLRSDTYVTNHGWAGGHVTSWPAVLQAGTAVLVDDHGNPVTRCFCGNPLSAPRSFSSVAYYGPRWVSFTSTAITVITHQTTTVTNNYTIVDVHTGRGWDRPAGSDGHHDTVNVDVTINNNYFPPAQPSSSTDPAEAGAADGTPINEATNAESNADPNAVDPNAVDPNAVDPNAVDPSAVDPNAVDPNAVDPNGGDPETSDTSDNARQAPARSPAAGGGGTTPESEDAATEGTPEGSGTVTPSDTSTTTAQPAVSAPSGTYSASGCFGGGSVMLSDGSVTVDGATVGSYTFAGSSLQVVPNDGSAATLSYSDGTWSGNGCALSEASR</sequence>